<protein>
    <submittedName>
        <fullName evidence="1">Uncharacterized protein</fullName>
    </submittedName>
</protein>
<comment type="caution">
    <text evidence="1">The sequence shown here is derived from an EMBL/GenBank/DDBJ whole genome shotgun (WGS) entry which is preliminary data.</text>
</comment>
<evidence type="ECO:0000313" key="1">
    <source>
        <dbReference type="EMBL" id="MEU1956430.1"/>
    </source>
</evidence>
<organism evidence="1 2">
    <name type="scientific">Nocardia rhamnosiphila</name>
    <dbReference type="NCBI Taxonomy" id="426716"/>
    <lineage>
        <taxon>Bacteria</taxon>
        <taxon>Bacillati</taxon>
        <taxon>Actinomycetota</taxon>
        <taxon>Actinomycetes</taxon>
        <taxon>Mycobacteriales</taxon>
        <taxon>Nocardiaceae</taxon>
        <taxon>Nocardia</taxon>
    </lineage>
</organism>
<reference evidence="1 2" key="1">
    <citation type="submission" date="2024-06" db="EMBL/GenBank/DDBJ databases">
        <title>The Natural Products Discovery Center: Release of the First 8490 Sequenced Strains for Exploring Actinobacteria Biosynthetic Diversity.</title>
        <authorList>
            <person name="Kalkreuter E."/>
            <person name="Kautsar S.A."/>
            <person name="Yang D."/>
            <person name="Bader C.D."/>
            <person name="Teijaro C.N."/>
            <person name="Fluegel L."/>
            <person name="Davis C.M."/>
            <person name="Simpson J.R."/>
            <person name="Lauterbach L."/>
            <person name="Steele A.D."/>
            <person name="Gui C."/>
            <person name="Meng S."/>
            <person name="Li G."/>
            <person name="Viehrig K."/>
            <person name="Ye F."/>
            <person name="Su P."/>
            <person name="Kiefer A.F."/>
            <person name="Nichols A."/>
            <person name="Cepeda A.J."/>
            <person name="Yan W."/>
            <person name="Fan B."/>
            <person name="Jiang Y."/>
            <person name="Adhikari A."/>
            <person name="Zheng C.-J."/>
            <person name="Schuster L."/>
            <person name="Cowan T.M."/>
            <person name="Smanski M.J."/>
            <person name="Chevrette M.G."/>
            <person name="De Carvalho L.P.S."/>
            <person name="Shen B."/>
        </authorList>
    </citation>
    <scope>NUCLEOTIDE SEQUENCE [LARGE SCALE GENOMIC DNA]</scope>
    <source>
        <strain evidence="1 2">NPDC019708</strain>
    </source>
</reference>
<keyword evidence="2" id="KW-1185">Reference proteome</keyword>
<dbReference type="EMBL" id="JBEYBF010000038">
    <property type="protein sequence ID" value="MEU1956430.1"/>
    <property type="molecule type" value="Genomic_DNA"/>
</dbReference>
<accession>A0ABV2WZV2</accession>
<evidence type="ECO:0000313" key="2">
    <source>
        <dbReference type="Proteomes" id="UP001550628"/>
    </source>
</evidence>
<dbReference type="RefSeq" id="WP_356956263.1">
    <property type="nucleotide sequence ID" value="NZ_JBEYBD010000005.1"/>
</dbReference>
<dbReference type="Proteomes" id="UP001550628">
    <property type="component" value="Unassembled WGS sequence"/>
</dbReference>
<name>A0ABV2WZV2_9NOCA</name>
<gene>
    <name evidence="1" type="ORF">ABZ510_31855</name>
</gene>
<sequence>MYRYQPSPRDFAEYDAAARWMAGRSDVPLPEYLGEALAHHEQTTADRRAARIEAVAEAADRGIAAAGPEWLAEQPNRDERVRVARAANTRRQRIERSR</sequence>
<proteinExistence type="predicted"/>